<evidence type="ECO:0000256" key="1">
    <source>
        <dbReference type="ARBA" id="ARBA00004651"/>
    </source>
</evidence>
<keyword evidence="2" id="KW-1003">Cell membrane</keyword>
<geneLocation type="plasmid" evidence="7 8">
    <name>unnamed</name>
</geneLocation>
<evidence type="ECO:0000256" key="4">
    <source>
        <dbReference type="ARBA" id="ARBA00022989"/>
    </source>
</evidence>
<keyword evidence="5 6" id="KW-0472">Membrane</keyword>
<evidence type="ECO:0000313" key="7">
    <source>
        <dbReference type="EMBL" id="QFY62580.1"/>
    </source>
</evidence>
<feature type="transmembrane region" description="Helical" evidence="6">
    <location>
        <begin position="276"/>
        <end position="303"/>
    </location>
</feature>
<gene>
    <name evidence="7" type="ORF">FZ934_19525</name>
</gene>
<reference evidence="7 8" key="1">
    <citation type="submission" date="2019-08" db="EMBL/GenBank/DDBJ databases">
        <title>Prosopis cineraria nodule microbiome.</title>
        <authorList>
            <person name="Ali R."/>
            <person name="Chaluvadi S.R."/>
            <person name="Wang X."/>
        </authorList>
    </citation>
    <scope>NUCLEOTIDE SEQUENCE [LARGE SCALE GENOMIC DNA]</scope>
    <source>
        <strain evidence="7 8">BG7</strain>
        <plasmid evidence="7 8">unnamed</plasmid>
    </source>
</reference>
<dbReference type="PANTHER" id="PTHR47089:SF1">
    <property type="entry name" value="GUANOSINE ABC TRANSPORTER PERMEASE PROTEIN NUPP"/>
    <property type="match status" value="1"/>
</dbReference>
<dbReference type="AlphaFoldDB" id="A0A5Q0CEN3"/>
<dbReference type="OrthoDB" id="9809785at2"/>
<dbReference type="EMBL" id="CP043499">
    <property type="protein sequence ID" value="QFY62580.1"/>
    <property type="molecule type" value="Genomic_DNA"/>
</dbReference>
<keyword evidence="4 6" id="KW-1133">Transmembrane helix</keyword>
<keyword evidence="8" id="KW-1185">Reference proteome</keyword>
<evidence type="ECO:0000256" key="6">
    <source>
        <dbReference type="SAM" id="Phobius"/>
    </source>
</evidence>
<feature type="transmembrane region" description="Helical" evidence="6">
    <location>
        <begin position="315"/>
        <end position="334"/>
    </location>
</feature>
<name>A0A5Q0CEN3_9HYPH</name>
<feature type="transmembrane region" description="Helical" evidence="6">
    <location>
        <begin position="21"/>
        <end position="45"/>
    </location>
</feature>
<dbReference type="CDD" id="cd06580">
    <property type="entry name" value="TM_PBP1_transp_TpRbsC_like"/>
    <property type="match status" value="1"/>
</dbReference>
<protein>
    <submittedName>
        <fullName evidence="7">ABC transporter permease</fullName>
    </submittedName>
</protein>
<accession>A0A5Q0CEN3</accession>
<keyword evidence="7" id="KW-0614">Plasmid</keyword>
<keyword evidence="3 6" id="KW-0812">Transmembrane</keyword>
<proteinExistence type="predicted"/>
<feature type="transmembrane region" description="Helical" evidence="6">
    <location>
        <begin position="147"/>
        <end position="166"/>
    </location>
</feature>
<comment type="subcellular location">
    <subcellularLocation>
        <location evidence="1">Cell membrane</location>
        <topology evidence="1">Multi-pass membrane protein</topology>
    </subcellularLocation>
</comment>
<organism evidence="7 8">
    <name type="scientific">Rhizobium grahamii</name>
    <dbReference type="NCBI Taxonomy" id="1120045"/>
    <lineage>
        <taxon>Bacteria</taxon>
        <taxon>Pseudomonadati</taxon>
        <taxon>Pseudomonadota</taxon>
        <taxon>Alphaproteobacteria</taxon>
        <taxon>Hyphomicrobiales</taxon>
        <taxon>Rhizobiaceae</taxon>
        <taxon>Rhizobium/Agrobacterium group</taxon>
        <taxon>Rhizobium</taxon>
    </lineage>
</organism>
<dbReference type="KEGG" id="rgr:FZ934_19525"/>
<feature type="transmembrane region" description="Helical" evidence="6">
    <location>
        <begin position="65"/>
        <end position="82"/>
    </location>
</feature>
<feature type="transmembrane region" description="Helical" evidence="6">
    <location>
        <begin position="241"/>
        <end position="264"/>
    </location>
</feature>
<sequence length="347" mass="36091">MAGSFRVQRLPSASPGIALAARAAAIVLALVFAGLILAMTGANPIELASEVVDASFGSSFGMEDLGVLVIPLIMTGLSVAVAQQIGAWNIGAEGQFYAGAFAAAAVGLFVPGPPALILVLMFFAGLIGGAVWILVPTLARAYANVNELITTLLLNFVAILLVYFVSTNAWRDKMANSATPRLSAEIPEFWGSIHWGLPIAIIVALLVAGLLAFSRWGYEVRLVGSNPSAAKYAGMPVRRHLITVMLLSGAIAGLAGMLEIAGTVHRLQGGISNNYGYLGIMVAVLARSSAVGVIFSAALMAFILNSGIILQTQGLTTSTVLAITGLILFLTAIGDELAHYRIARDKA</sequence>
<feature type="transmembrane region" description="Helical" evidence="6">
    <location>
        <begin position="193"/>
        <end position="213"/>
    </location>
</feature>
<dbReference type="GO" id="GO:0022857">
    <property type="term" value="F:transmembrane transporter activity"/>
    <property type="evidence" value="ECO:0007669"/>
    <property type="project" value="InterPro"/>
</dbReference>
<dbReference type="GO" id="GO:0005886">
    <property type="term" value="C:plasma membrane"/>
    <property type="evidence" value="ECO:0007669"/>
    <property type="project" value="UniProtKB-SubCell"/>
</dbReference>
<feature type="transmembrane region" description="Helical" evidence="6">
    <location>
        <begin position="116"/>
        <end position="135"/>
    </location>
</feature>
<feature type="transmembrane region" description="Helical" evidence="6">
    <location>
        <begin position="94"/>
        <end position="110"/>
    </location>
</feature>
<evidence type="ECO:0000256" key="3">
    <source>
        <dbReference type="ARBA" id="ARBA00022692"/>
    </source>
</evidence>
<dbReference type="PANTHER" id="PTHR47089">
    <property type="entry name" value="ABC TRANSPORTER, PERMEASE PROTEIN"/>
    <property type="match status" value="1"/>
</dbReference>
<dbReference type="InterPro" id="IPR001851">
    <property type="entry name" value="ABC_transp_permease"/>
</dbReference>
<dbReference type="RefSeq" id="WP_153272573.1">
    <property type="nucleotide sequence ID" value="NZ_CP043499.1"/>
</dbReference>
<dbReference type="Pfam" id="PF02653">
    <property type="entry name" value="BPD_transp_2"/>
    <property type="match status" value="1"/>
</dbReference>
<evidence type="ECO:0000313" key="8">
    <source>
        <dbReference type="Proteomes" id="UP000326881"/>
    </source>
</evidence>
<evidence type="ECO:0000256" key="2">
    <source>
        <dbReference type="ARBA" id="ARBA00022475"/>
    </source>
</evidence>
<evidence type="ECO:0000256" key="5">
    <source>
        <dbReference type="ARBA" id="ARBA00023136"/>
    </source>
</evidence>
<dbReference type="Proteomes" id="UP000326881">
    <property type="component" value="Plasmid unnamed"/>
</dbReference>